<keyword evidence="8" id="KW-0969">Cilium</keyword>
<dbReference type="Gene3D" id="2.60.98.20">
    <property type="entry name" value="Flagellar hook protein FlgE"/>
    <property type="match status" value="1"/>
</dbReference>
<comment type="subcellular location">
    <subcellularLocation>
        <location evidence="1 4">Bacterial flagellum basal body</location>
    </subcellularLocation>
</comment>
<dbReference type="Proteomes" id="UP001209318">
    <property type="component" value="Unassembled WGS sequence"/>
</dbReference>
<evidence type="ECO:0000313" key="9">
    <source>
        <dbReference type="Proteomes" id="UP001209318"/>
    </source>
</evidence>
<dbReference type="SUPFAM" id="SSF117143">
    <property type="entry name" value="Flagellar hook protein flgE"/>
    <property type="match status" value="1"/>
</dbReference>
<gene>
    <name evidence="8" type="ORF">OEV98_00815</name>
</gene>
<dbReference type="PROSITE" id="PS00588">
    <property type="entry name" value="FLAGELLA_BB_ROD"/>
    <property type="match status" value="1"/>
</dbReference>
<dbReference type="GO" id="GO:0071978">
    <property type="term" value="P:bacterial-type flagellum-dependent swarming motility"/>
    <property type="evidence" value="ECO:0007669"/>
    <property type="project" value="TreeGrafter"/>
</dbReference>
<evidence type="ECO:0000256" key="3">
    <source>
        <dbReference type="ARBA" id="ARBA00023143"/>
    </source>
</evidence>
<evidence type="ECO:0000256" key="1">
    <source>
        <dbReference type="ARBA" id="ARBA00004117"/>
    </source>
</evidence>
<comment type="similarity">
    <text evidence="2 4">Belongs to the flagella basal body rod proteins family.</text>
</comment>
<dbReference type="Pfam" id="PF06429">
    <property type="entry name" value="Flg_bbr_C"/>
    <property type="match status" value="1"/>
</dbReference>
<evidence type="ECO:0000313" key="8">
    <source>
        <dbReference type="EMBL" id="MCU9612098.1"/>
    </source>
</evidence>
<dbReference type="EMBL" id="JAOUSF010000001">
    <property type="protein sequence ID" value="MCU9612098.1"/>
    <property type="molecule type" value="Genomic_DNA"/>
</dbReference>
<protein>
    <recommendedName>
        <fullName evidence="4">Flagellar hook protein FlgE</fullName>
    </recommendedName>
</protein>
<keyword evidence="3 4" id="KW-0975">Bacterial flagellum</keyword>
<dbReference type="PANTHER" id="PTHR30435:SF1">
    <property type="entry name" value="FLAGELLAR HOOK PROTEIN FLGE"/>
    <property type="match status" value="1"/>
</dbReference>
<evidence type="ECO:0000256" key="4">
    <source>
        <dbReference type="RuleBase" id="RU362116"/>
    </source>
</evidence>
<comment type="caution">
    <text evidence="8">The sequence shown here is derived from an EMBL/GenBank/DDBJ whole genome shotgun (WGS) entry which is preliminary data.</text>
</comment>
<dbReference type="AlphaFoldDB" id="A0AAE3IP98"/>
<keyword evidence="9" id="KW-1185">Reference proteome</keyword>
<feature type="domain" description="Flagellar hook protein FlgE/F/G-like D1" evidence="7">
    <location>
        <begin position="95"/>
        <end position="171"/>
    </location>
</feature>
<keyword evidence="8" id="KW-0966">Cell projection</keyword>
<dbReference type="InterPro" id="IPR053967">
    <property type="entry name" value="LlgE_F_G-like_D1"/>
</dbReference>
<reference evidence="8" key="1">
    <citation type="submission" date="2022-10" db="EMBL/GenBank/DDBJ databases">
        <title>Description of Fervidibacillus gen. nov. in the family Fervidibacillaceae fam. nov. with two species, Fervidibacillus albus sp. nov., and Fervidibacillus halotolerans sp. nov., isolated from tidal flat sediments.</title>
        <authorList>
            <person name="Kwon K.K."/>
            <person name="Yang S.-H."/>
        </authorList>
    </citation>
    <scope>NUCLEOTIDE SEQUENCE</scope>
    <source>
        <strain evidence="8">JCM 19140</strain>
    </source>
</reference>
<sequence>MLRSMYSGISGMKNFQTKLDVIGNNIANVNTAGFKKSRVTFQDAMNQTISNAVASEGDLGGLNAKQVGLGANIAAIDIINSESSVQTTGRALDLAINGDGYFILKNGDQTFYSRAGNLYIDGNGSLVNAEGYKVQAFDTEGNLADININVNSVMPYVPTKNITIPGNLSSVAGTNFVYSQQFEVVNEEGTTDQINMYFKKSSDDTWDVYTNNPETADQDPIMSLTFDEKGNVASYQNSTITTTQNEDGENVFEITLNAADPIEEGETPEFDQDIIVDGQVVNFHLNLNNLKSTVGTTDAYVVTDGNLEGRLDSFYIGSHGEVNEVYSNGQVLQVGTLGIATFSNSAGLSSAGGTLFQETVNSGAANVNVAGVGRGIIATEQLEMSNVDLSEEFTDMIIAQRGFQANTKIITTSDEILQELVNLKR</sequence>
<proteinExistence type="inferred from homology"/>
<dbReference type="InterPro" id="IPR019776">
    <property type="entry name" value="Flagellar_basal_body_rod_CS"/>
</dbReference>
<dbReference type="RefSeq" id="WP_263071232.1">
    <property type="nucleotide sequence ID" value="NZ_JAOUSF010000001.1"/>
</dbReference>
<evidence type="ECO:0000259" key="6">
    <source>
        <dbReference type="Pfam" id="PF06429"/>
    </source>
</evidence>
<dbReference type="GO" id="GO:0005829">
    <property type="term" value="C:cytosol"/>
    <property type="evidence" value="ECO:0007669"/>
    <property type="project" value="TreeGrafter"/>
</dbReference>
<feature type="domain" description="Flagellar basal body rod protein N-terminal" evidence="5">
    <location>
        <begin position="5"/>
        <end position="35"/>
    </location>
</feature>
<dbReference type="InterPro" id="IPR010930">
    <property type="entry name" value="Flg_bb/hook_C_dom"/>
</dbReference>
<dbReference type="GO" id="GO:0009424">
    <property type="term" value="C:bacterial-type flagellum hook"/>
    <property type="evidence" value="ECO:0007669"/>
    <property type="project" value="TreeGrafter"/>
</dbReference>
<name>A0AAE3IP98_9BACI</name>
<dbReference type="InterPro" id="IPR001444">
    <property type="entry name" value="Flag_bb_rod_N"/>
</dbReference>
<evidence type="ECO:0000256" key="2">
    <source>
        <dbReference type="ARBA" id="ARBA00009677"/>
    </source>
</evidence>
<dbReference type="InterPro" id="IPR020013">
    <property type="entry name" value="Flagellar_FlgE/F/G"/>
</dbReference>
<dbReference type="PANTHER" id="PTHR30435">
    <property type="entry name" value="FLAGELLAR PROTEIN"/>
    <property type="match status" value="1"/>
</dbReference>
<accession>A0AAE3IP98</accession>
<organism evidence="8 9">
    <name type="scientific">Perspicuibacillus lycopersici</name>
    <dbReference type="NCBI Taxonomy" id="1325689"/>
    <lineage>
        <taxon>Bacteria</taxon>
        <taxon>Bacillati</taxon>
        <taxon>Bacillota</taxon>
        <taxon>Bacilli</taxon>
        <taxon>Bacillales</taxon>
        <taxon>Bacillaceae</taxon>
        <taxon>Perspicuibacillus</taxon>
    </lineage>
</organism>
<evidence type="ECO:0000259" key="7">
    <source>
        <dbReference type="Pfam" id="PF22692"/>
    </source>
</evidence>
<dbReference type="InterPro" id="IPR037925">
    <property type="entry name" value="FlgE/F/G-like"/>
</dbReference>
<dbReference type="GO" id="GO:0009425">
    <property type="term" value="C:bacterial-type flagellum basal body"/>
    <property type="evidence" value="ECO:0007669"/>
    <property type="project" value="UniProtKB-SubCell"/>
</dbReference>
<dbReference type="Pfam" id="PF00460">
    <property type="entry name" value="Flg_bb_rod"/>
    <property type="match status" value="1"/>
</dbReference>
<dbReference type="InterPro" id="IPR037058">
    <property type="entry name" value="Falgellar_hook_FlgE_sf"/>
</dbReference>
<feature type="domain" description="Flagellar basal-body/hook protein C-terminal" evidence="6">
    <location>
        <begin position="382"/>
        <end position="423"/>
    </location>
</feature>
<keyword evidence="8" id="KW-0282">Flagellum</keyword>
<comment type="function">
    <text evidence="4">A flexible structure which links the flagellar filament to the drive apparatus in the basal body.</text>
</comment>
<dbReference type="NCBIfam" id="TIGR03506">
    <property type="entry name" value="FlgEFG_subfam"/>
    <property type="match status" value="1"/>
</dbReference>
<evidence type="ECO:0000259" key="5">
    <source>
        <dbReference type="Pfam" id="PF00460"/>
    </source>
</evidence>
<dbReference type="Pfam" id="PF22692">
    <property type="entry name" value="LlgE_F_G_D1"/>
    <property type="match status" value="1"/>
</dbReference>